<sequence length="155" mass="18027">MLTFKIELGFGLDFFVKYATLKTVQICSQQKEKENIMEKIVLFVRNWLFKISGAERRIMELRESVCHYQRQMIRASERINDQTAIIVRYQDKCHGLHVQAEALEDENFELRRGCAEIEEKIDALIKKAEALDGNVQEIDEKIAGLSADTKPRVLH</sequence>
<organism evidence="2 3">
    <name type="scientific">Candidatus Giovannonibacteria bacterium RIFCSPLOWO2_01_FULL_44_16</name>
    <dbReference type="NCBI Taxonomy" id="1798348"/>
    <lineage>
        <taxon>Bacteria</taxon>
        <taxon>Candidatus Giovannoniibacteriota</taxon>
    </lineage>
</organism>
<evidence type="ECO:0000256" key="1">
    <source>
        <dbReference type="SAM" id="Coils"/>
    </source>
</evidence>
<dbReference type="Proteomes" id="UP000178046">
    <property type="component" value="Unassembled WGS sequence"/>
</dbReference>
<protein>
    <submittedName>
        <fullName evidence="2">Uncharacterized protein</fullName>
    </submittedName>
</protein>
<keyword evidence="1" id="KW-0175">Coiled coil</keyword>
<dbReference type="AlphaFoldDB" id="A0A1F5X5I2"/>
<dbReference type="EMBL" id="MFIA01000014">
    <property type="protein sequence ID" value="OGF82821.1"/>
    <property type="molecule type" value="Genomic_DNA"/>
</dbReference>
<accession>A0A1F5X5I2</accession>
<gene>
    <name evidence="2" type="ORF">A2924_01320</name>
</gene>
<comment type="caution">
    <text evidence="2">The sequence shown here is derived from an EMBL/GenBank/DDBJ whole genome shotgun (WGS) entry which is preliminary data.</text>
</comment>
<dbReference type="SUPFAM" id="SSF90257">
    <property type="entry name" value="Myosin rod fragments"/>
    <property type="match status" value="1"/>
</dbReference>
<proteinExistence type="predicted"/>
<evidence type="ECO:0000313" key="3">
    <source>
        <dbReference type="Proteomes" id="UP000178046"/>
    </source>
</evidence>
<feature type="coiled-coil region" evidence="1">
    <location>
        <begin position="86"/>
        <end position="141"/>
    </location>
</feature>
<name>A0A1F5X5I2_9BACT</name>
<evidence type="ECO:0000313" key="2">
    <source>
        <dbReference type="EMBL" id="OGF82821.1"/>
    </source>
</evidence>
<reference evidence="2 3" key="1">
    <citation type="journal article" date="2016" name="Nat. Commun.">
        <title>Thousands of microbial genomes shed light on interconnected biogeochemical processes in an aquifer system.</title>
        <authorList>
            <person name="Anantharaman K."/>
            <person name="Brown C.T."/>
            <person name="Hug L.A."/>
            <person name="Sharon I."/>
            <person name="Castelle C.J."/>
            <person name="Probst A.J."/>
            <person name="Thomas B.C."/>
            <person name="Singh A."/>
            <person name="Wilkins M.J."/>
            <person name="Karaoz U."/>
            <person name="Brodie E.L."/>
            <person name="Williams K.H."/>
            <person name="Hubbard S.S."/>
            <person name="Banfield J.F."/>
        </authorList>
    </citation>
    <scope>NUCLEOTIDE SEQUENCE [LARGE SCALE GENOMIC DNA]</scope>
</reference>